<dbReference type="EMBL" id="PDCP01000041">
    <property type="protein sequence ID" value="PEG35721.1"/>
    <property type="molecule type" value="Genomic_DNA"/>
</dbReference>
<reference evidence="3 6" key="2">
    <citation type="journal article" date="2019" name="Emerg. Microbes Infect.">
        <title>Comprehensive subspecies identification of 175 nontuberculous mycobacteria species based on 7547 genomic profiles.</title>
        <authorList>
            <person name="Matsumoto Y."/>
            <person name="Kinjo T."/>
            <person name="Motooka D."/>
            <person name="Nabeya D."/>
            <person name="Jung N."/>
            <person name="Uechi K."/>
            <person name="Horii T."/>
            <person name="Iida T."/>
            <person name="Fujita J."/>
            <person name="Nakamura S."/>
        </authorList>
    </citation>
    <scope>NUCLEOTIDE SEQUENCE [LARGE SCALE GENOMIC DNA]</scope>
    <source>
        <strain evidence="3 6">JCM 6377</strain>
    </source>
</reference>
<evidence type="ECO:0000313" key="5">
    <source>
        <dbReference type="Proteomes" id="UP000220914"/>
    </source>
</evidence>
<evidence type="ECO:0000313" key="4">
    <source>
        <dbReference type="EMBL" id="PEG35721.1"/>
    </source>
</evidence>
<reference evidence="4 5" key="1">
    <citation type="submission" date="2017-10" db="EMBL/GenBank/DDBJ databases">
        <title>The new phylogeny of genus Mycobacterium.</title>
        <authorList>
            <person name="Tortoli E."/>
            <person name="Trovato A."/>
            <person name="Cirillo D.M."/>
        </authorList>
    </citation>
    <scope>NUCLEOTIDE SEQUENCE [LARGE SCALE GENOMIC DNA]</scope>
    <source>
        <strain evidence="4 5">CCUG37673</strain>
    </source>
</reference>
<reference evidence="3" key="3">
    <citation type="submission" date="2020-02" db="EMBL/GenBank/DDBJ databases">
        <authorList>
            <person name="Matsumoto Y."/>
            <person name="Motooka D."/>
            <person name="Nakamura S."/>
        </authorList>
    </citation>
    <scope>NUCLEOTIDE SEQUENCE</scope>
    <source>
        <strain evidence="3">JCM 6377</strain>
    </source>
</reference>
<organism evidence="4 5">
    <name type="scientific">Mycolicibacterium agri</name>
    <name type="common">Mycobacterium agri</name>
    <dbReference type="NCBI Taxonomy" id="36811"/>
    <lineage>
        <taxon>Bacteria</taxon>
        <taxon>Bacillati</taxon>
        <taxon>Actinomycetota</taxon>
        <taxon>Actinomycetes</taxon>
        <taxon>Mycobacteriales</taxon>
        <taxon>Mycobacteriaceae</taxon>
        <taxon>Mycolicibacterium</taxon>
    </lineage>
</organism>
<protein>
    <recommendedName>
        <fullName evidence="7">DNA-binding protein</fullName>
    </recommendedName>
</protein>
<dbReference type="Proteomes" id="UP000465302">
    <property type="component" value="Unassembled WGS sequence"/>
</dbReference>
<dbReference type="PANTHER" id="PTHR34075:SF5">
    <property type="entry name" value="BLR3430 PROTEIN"/>
    <property type="match status" value="1"/>
</dbReference>
<dbReference type="EMBL" id="BLKS01000001">
    <property type="protein sequence ID" value="GFG54132.1"/>
    <property type="molecule type" value="Genomic_DNA"/>
</dbReference>
<dbReference type="Gene3D" id="6.10.30.10">
    <property type="match status" value="1"/>
</dbReference>
<dbReference type="SUPFAM" id="SSF50249">
    <property type="entry name" value="Nucleic acid-binding proteins"/>
    <property type="match status" value="1"/>
</dbReference>
<evidence type="ECO:0000313" key="6">
    <source>
        <dbReference type="Proteomes" id="UP000465302"/>
    </source>
</evidence>
<feature type="domain" description="ChsH2 C-terminal OB-fold" evidence="1">
    <location>
        <begin position="56"/>
        <end position="117"/>
    </location>
</feature>
<evidence type="ECO:0008006" key="7">
    <source>
        <dbReference type="Google" id="ProtNLM"/>
    </source>
</evidence>
<dbReference type="Pfam" id="PF01796">
    <property type="entry name" value="OB_ChsH2_C"/>
    <property type="match status" value="1"/>
</dbReference>
<gene>
    <name evidence="4" type="ORF">CQY20_21035</name>
    <name evidence="3" type="ORF">MAGR_55730</name>
</gene>
<evidence type="ECO:0000313" key="3">
    <source>
        <dbReference type="EMBL" id="GFG54132.1"/>
    </source>
</evidence>
<dbReference type="InterPro" id="IPR022002">
    <property type="entry name" value="ChsH2_Znr"/>
</dbReference>
<dbReference type="PANTHER" id="PTHR34075">
    <property type="entry name" value="BLR3430 PROTEIN"/>
    <property type="match status" value="1"/>
</dbReference>
<dbReference type="InterPro" id="IPR052513">
    <property type="entry name" value="Thioester_dehydratase-like"/>
</dbReference>
<proteinExistence type="predicted"/>
<comment type="caution">
    <text evidence="4">The sequence shown here is derived from an EMBL/GenBank/DDBJ whole genome shotgun (WGS) entry which is preliminary data.</text>
</comment>
<feature type="domain" description="ChsH2 rubredoxin-like zinc ribbon" evidence="2">
    <location>
        <begin position="20"/>
        <end position="50"/>
    </location>
</feature>
<name>A0A2A7MWM0_MYCAG</name>
<dbReference type="AlphaFoldDB" id="A0A2A7MWM0"/>
<dbReference type="OrthoDB" id="7470921at2"/>
<dbReference type="InterPro" id="IPR012340">
    <property type="entry name" value="NA-bd_OB-fold"/>
</dbReference>
<evidence type="ECO:0000259" key="1">
    <source>
        <dbReference type="Pfam" id="PF01796"/>
    </source>
</evidence>
<keyword evidence="5" id="KW-1185">Reference proteome</keyword>
<dbReference type="Pfam" id="PF12172">
    <property type="entry name" value="zf-ChsH2"/>
    <property type="match status" value="1"/>
</dbReference>
<evidence type="ECO:0000259" key="2">
    <source>
        <dbReference type="Pfam" id="PF12172"/>
    </source>
</evidence>
<dbReference type="InterPro" id="IPR002878">
    <property type="entry name" value="ChsH2_C"/>
</dbReference>
<sequence>MTERPIPQLRGEEKQYYADLREHRLPYYRCSDCEVAYARPQEFCPGCGGGVTRQWSSGIGTVYSFTTQQRAGHPYFADAVPYTIALVDFTEGFCTLADLTVPNGNPRIGQRVRVEFEDVTDELTLAHFVAVS</sequence>
<dbReference type="Proteomes" id="UP000220914">
    <property type="component" value="Unassembled WGS sequence"/>
</dbReference>
<accession>A0A2A7MWM0</accession>
<dbReference type="RefSeq" id="WP_097942020.1">
    <property type="nucleotide sequence ID" value="NZ_BLKS01000001.1"/>
</dbReference>